<evidence type="ECO:0000259" key="1">
    <source>
        <dbReference type="Pfam" id="PF01610"/>
    </source>
</evidence>
<dbReference type="Proteomes" id="UP000618943">
    <property type="component" value="Unassembled WGS sequence"/>
</dbReference>
<dbReference type="PANTHER" id="PTHR33498:SF1">
    <property type="entry name" value="TRANSPOSASE FOR INSERTION SEQUENCE ELEMENT IS1557"/>
    <property type="match status" value="1"/>
</dbReference>
<evidence type="ECO:0000313" key="3">
    <source>
        <dbReference type="Proteomes" id="UP000618943"/>
    </source>
</evidence>
<feature type="domain" description="Transposase IS204/IS1001/IS1096/IS1165 DDE" evidence="1">
    <location>
        <begin position="14"/>
        <end position="115"/>
    </location>
</feature>
<dbReference type="InterPro" id="IPR047951">
    <property type="entry name" value="Transpos_ISL3"/>
</dbReference>
<dbReference type="EMBL" id="JAEOAH010000063">
    <property type="protein sequence ID" value="MBK3497344.1"/>
    <property type="molecule type" value="Genomic_DNA"/>
</dbReference>
<evidence type="ECO:0000313" key="2">
    <source>
        <dbReference type="EMBL" id="MBK3497344.1"/>
    </source>
</evidence>
<sequence length="129" mass="15222">MYYPPFSRDGQKHPKRAHELKESFCAWFDQAKENGPAFISKTKETLYAFYKEVEEANIPEFKKAIKTLQNWQPEILNSFIYPYSNGFLEGINNWTKVLKRNAFRCKSFERFCAKILLSNKFKEIGVHIG</sequence>
<accession>A0ABS1HD60</accession>
<keyword evidence="3" id="KW-1185">Reference proteome</keyword>
<dbReference type="RefSeq" id="WP_200750625.1">
    <property type="nucleotide sequence ID" value="NZ_JAEOAH010000063.1"/>
</dbReference>
<dbReference type="PANTHER" id="PTHR33498">
    <property type="entry name" value="TRANSPOSASE FOR INSERTION SEQUENCE ELEMENT IS1557"/>
    <property type="match status" value="1"/>
</dbReference>
<protein>
    <submittedName>
        <fullName evidence="2">Transposase</fullName>
    </submittedName>
</protein>
<comment type="caution">
    <text evidence="2">The sequence shown here is derived from an EMBL/GenBank/DDBJ whole genome shotgun (WGS) entry which is preliminary data.</text>
</comment>
<name>A0ABS1HD60_9BACL</name>
<dbReference type="InterPro" id="IPR002560">
    <property type="entry name" value="Transposase_DDE"/>
</dbReference>
<organism evidence="2 3">
    <name type="scientific">Viridibacillus soli</name>
    <dbReference type="NCBI Taxonomy" id="2798301"/>
    <lineage>
        <taxon>Bacteria</taxon>
        <taxon>Bacillati</taxon>
        <taxon>Bacillota</taxon>
        <taxon>Bacilli</taxon>
        <taxon>Bacillales</taxon>
        <taxon>Caryophanaceae</taxon>
        <taxon>Viridibacillus</taxon>
    </lineage>
</organism>
<dbReference type="Pfam" id="PF01610">
    <property type="entry name" value="DDE_Tnp_ISL3"/>
    <property type="match status" value="1"/>
</dbReference>
<reference evidence="2 3" key="1">
    <citation type="submission" date="2020-12" db="EMBL/GenBank/DDBJ databases">
        <title>YIM B01967 draft genome.</title>
        <authorList>
            <person name="Yan X."/>
        </authorList>
    </citation>
    <scope>NUCLEOTIDE SEQUENCE [LARGE SCALE GENOMIC DNA]</scope>
    <source>
        <strain evidence="2 3">YIM B01967</strain>
    </source>
</reference>
<proteinExistence type="predicted"/>
<gene>
    <name evidence="2" type="ORF">JFL43_21470</name>
</gene>